<dbReference type="PANTHER" id="PTHR21301:SF10">
    <property type="entry name" value="REVERSE TRANSCRIPTASE DOMAIN-CONTAINING PROTEIN"/>
    <property type="match status" value="1"/>
</dbReference>
<dbReference type="Pfam" id="PF15902">
    <property type="entry name" value="Sortilin-Vps10"/>
    <property type="match status" value="1"/>
</dbReference>
<reference evidence="5" key="2">
    <citation type="journal article" date="2023" name="Science">
        <title>Genomic signatures of disease resistance in endangered staghorn corals.</title>
        <authorList>
            <person name="Vollmer S.V."/>
            <person name="Selwyn J.D."/>
            <person name="Despard B.A."/>
            <person name="Roesel C.L."/>
        </authorList>
    </citation>
    <scope>NUCLEOTIDE SEQUENCE</scope>
    <source>
        <strain evidence="5">K2</strain>
    </source>
</reference>
<dbReference type="InterPro" id="IPR000477">
    <property type="entry name" value="RT_dom"/>
</dbReference>
<dbReference type="CDD" id="cd10442">
    <property type="entry name" value="GIY-YIG_PLEs"/>
    <property type="match status" value="1"/>
</dbReference>
<dbReference type="PROSITE" id="PS50878">
    <property type="entry name" value="RT_POL"/>
    <property type="match status" value="1"/>
</dbReference>
<dbReference type="InterPro" id="IPR000305">
    <property type="entry name" value="GIY-YIG_endonuc"/>
</dbReference>
<evidence type="ECO:0000259" key="4">
    <source>
        <dbReference type="PROSITE" id="PS50878"/>
    </source>
</evidence>
<dbReference type="Pfam" id="PF26215">
    <property type="entry name" value="HTH_animal"/>
    <property type="match status" value="1"/>
</dbReference>
<dbReference type="Pfam" id="PF00078">
    <property type="entry name" value="RVT_1"/>
    <property type="match status" value="1"/>
</dbReference>
<keyword evidence="6" id="KW-1185">Reference proteome</keyword>
<keyword evidence="1" id="KW-0677">Repeat</keyword>
<evidence type="ECO:0000259" key="3">
    <source>
        <dbReference type="PROSITE" id="PS50164"/>
    </source>
</evidence>
<evidence type="ECO:0000313" key="6">
    <source>
        <dbReference type="Proteomes" id="UP001249851"/>
    </source>
</evidence>
<protein>
    <submittedName>
        <fullName evidence="5">VPS10 domain-containing receptor SorCS1</fullName>
    </submittedName>
</protein>
<dbReference type="AlphaFoldDB" id="A0AAD9R3S4"/>
<feature type="signal peptide" evidence="2">
    <location>
        <begin position="1"/>
        <end position="26"/>
    </location>
</feature>
<gene>
    <name evidence="5" type="ORF">P5673_002858</name>
</gene>
<dbReference type="Gene3D" id="2.130.10.10">
    <property type="entry name" value="YVTN repeat-like/Quinoprotein amine dehydrogenase"/>
    <property type="match status" value="1"/>
</dbReference>
<proteinExistence type="predicted"/>
<dbReference type="CDD" id="cd00304">
    <property type="entry name" value="RT_like"/>
    <property type="match status" value="1"/>
</dbReference>
<dbReference type="InterPro" id="IPR031778">
    <property type="entry name" value="Sortilin_N"/>
</dbReference>
<evidence type="ECO:0000313" key="5">
    <source>
        <dbReference type="EMBL" id="KAK2572593.1"/>
    </source>
</evidence>
<dbReference type="InterPro" id="IPR043502">
    <property type="entry name" value="DNA/RNA_pol_sf"/>
</dbReference>
<dbReference type="Proteomes" id="UP001249851">
    <property type="component" value="Unassembled WGS sequence"/>
</dbReference>
<name>A0AAD9R3S4_ACRCE</name>
<evidence type="ECO:0000256" key="2">
    <source>
        <dbReference type="SAM" id="SignalP"/>
    </source>
</evidence>
<keyword evidence="5" id="KW-0675">Receptor</keyword>
<accession>A0AAD9R3S4</accession>
<feature type="domain" description="Reverse transcriptase" evidence="4">
    <location>
        <begin position="560"/>
        <end position="773"/>
    </location>
</feature>
<dbReference type="SUPFAM" id="SSF56672">
    <property type="entry name" value="DNA/RNA polymerases"/>
    <property type="match status" value="1"/>
</dbReference>
<keyword evidence="2" id="KW-0732">Signal</keyword>
<sequence length="1020" mass="117128">MAFWSRKWNCLVLLYCVVSTISVSSAIRIDDILYGRVKHIPLKRTQPGKFGFLRGADLDKFGNELAELHNDRAKRSVEDTVRQTNGSLITEFELKGDNHSVAFLHWAGKKSTTKICFIKLVDILNLSPNRGLTLKMVIYIYTCGKINNTESDHILCEDAFFWRSNDSGSTFQREEKKFGKPTINNVDFCDSNSEKVIVSVLSSKVIYTSVDGGESFQKIFLTFVPHVISCNPVSDRMIIGHDTTAQEVHYSVDGGMRWKLLAKNVVNHYWGYGSQSEVFLEVKTENIYSSVLKHALLKDSNEAIVKLFDKSLGTFMERSFEIVGRYMFVQWCSAMLLLIRARINDCHRRINYANDKLLLCLSKLKELIPTSLLDTLTTIADKRANKTTEQHHAIVQSKLTQLQHAAHKKDRQKLDENETQVLSYGLKHSVTPKRIPTDDIVSSVESVLARQRELPESIKDDIRSRIASTLQSASLTDCNLTKDELHALRRLRNDKDIVILPADKGRVTVVMDKKDYTDKMDSLVNDKQTYEPLKRDPTPALQRRLNGKLLDLKKTEIIDIQLYYRLRCRVPQSAKLYGLPKLHKPNIPMRPIVSFCGSPTYQLSKHLTNILKLLTDKSRHKLQSTDNFIDAIKKIQIPDDHKLVSFDVKSLFTSIPLQLALDYDLMDLLHLCLTSTYFQYNGKHYKQLHGTAMGSPVSVVVAEIVMQNIEEQALATYSETLPLWLRYVDDTITAVHESKIDEFHEHLNEQNTNIQFTKEIEENGKIPFLDCLVTRENNTLRTTVYRKPTHTDRLLDQTSYNPTSHKATTVRTLTRRAQIVCDSDDSLIDEIKHLNTVFIKNNYNTDFIERNTYNRPNDSSNNSYTTTATIPYVRGTSETIARILRPYNIRVAHKPIFTLRRLLTRVKGKDKPEDRPGAVYKIHCSDCQATYIGETGRNLTTRLTEHKRATKKGDLNNNIAEHHLKTNHTIDWDSATCLTYSTDYYQRITLESWFTNLEQTALNRCQPLPAPYKRLLNRKQ</sequence>
<dbReference type="PROSITE" id="PS50164">
    <property type="entry name" value="GIY_YIG"/>
    <property type="match status" value="1"/>
</dbReference>
<evidence type="ECO:0000256" key="1">
    <source>
        <dbReference type="ARBA" id="ARBA00022737"/>
    </source>
</evidence>
<comment type="caution">
    <text evidence="5">The sequence shown here is derived from an EMBL/GenBank/DDBJ whole genome shotgun (WGS) entry which is preliminary data.</text>
</comment>
<feature type="domain" description="GIY-YIG" evidence="3">
    <location>
        <begin position="915"/>
        <end position="1004"/>
    </location>
</feature>
<dbReference type="InterPro" id="IPR058912">
    <property type="entry name" value="HTH_animal"/>
</dbReference>
<reference evidence="5" key="1">
    <citation type="journal article" date="2023" name="G3 (Bethesda)">
        <title>Whole genome assembly and annotation of the endangered Caribbean coral Acropora cervicornis.</title>
        <authorList>
            <person name="Selwyn J.D."/>
            <person name="Vollmer S.V."/>
        </authorList>
    </citation>
    <scope>NUCLEOTIDE SEQUENCE</scope>
    <source>
        <strain evidence="5">K2</strain>
    </source>
</reference>
<dbReference type="PANTHER" id="PTHR21301">
    <property type="entry name" value="REVERSE TRANSCRIPTASE"/>
    <property type="match status" value="1"/>
</dbReference>
<feature type="chain" id="PRO_5041983316" evidence="2">
    <location>
        <begin position="27"/>
        <end position="1020"/>
    </location>
</feature>
<dbReference type="SUPFAM" id="SSF110296">
    <property type="entry name" value="Oligoxyloglucan reducing end-specific cellobiohydrolase"/>
    <property type="match status" value="1"/>
</dbReference>
<organism evidence="5 6">
    <name type="scientific">Acropora cervicornis</name>
    <name type="common">Staghorn coral</name>
    <dbReference type="NCBI Taxonomy" id="6130"/>
    <lineage>
        <taxon>Eukaryota</taxon>
        <taxon>Metazoa</taxon>
        <taxon>Cnidaria</taxon>
        <taxon>Anthozoa</taxon>
        <taxon>Hexacorallia</taxon>
        <taxon>Scleractinia</taxon>
        <taxon>Astrocoeniina</taxon>
        <taxon>Acroporidae</taxon>
        <taxon>Acropora</taxon>
    </lineage>
</organism>
<dbReference type="EMBL" id="JARQWQ010000004">
    <property type="protein sequence ID" value="KAK2572593.1"/>
    <property type="molecule type" value="Genomic_DNA"/>
</dbReference>
<dbReference type="InterPro" id="IPR015943">
    <property type="entry name" value="WD40/YVTN_repeat-like_dom_sf"/>
</dbReference>